<dbReference type="PANTHER" id="PTHR46566">
    <property type="entry name" value="1-PHOSPHOFRUCTOKINASE-RELATED"/>
    <property type="match status" value="1"/>
</dbReference>
<dbReference type="GO" id="GO:0005829">
    <property type="term" value="C:cytosol"/>
    <property type="evidence" value="ECO:0007669"/>
    <property type="project" value="TreeGrafter"/>
</dbReference>
<evidence type="ECO:0000256" key="7">
    <source>
        <dbReference type="ARBA" id="ARBA00047745"/>
    </source>
</evidence>
<dbReference type="Pfam" id="PF00294">
    <property type="entry name" value="PfkB"/>
    <property type="match status" value="1"/>
</dbReference>
<evidence type="ECO:0000256" key="9">
    <source>
        <dbReference type="RuleBase" id="RU369061"/>
    </source>
</evidence>
<protein>
    <recommendedName>
        <fullName evidence="8">Tagatose-6-phosphate kinase</fullName>
        <ecNumber evidence="8">2.7.1.144</ecNumber>
    </recommendedName>
</protein>
<evidence type="ECO:0000259" key="10">
    <source>
        <dbReference type="Pfam" id="PF00294"/>
    </source>
</evidence>
<evidence type="ECO:0000313" key="11">
    <source>
        <dbReference type="EMBL" id="MDT2809487.1"/>
    </source>
</evidence>
<keyword evidence="3 8" id="KW-0423">Lactose metabolism</keyword>
<dbReference type="InterPro" id="IPR002173">
    <property type="entry name" value="Carboh/pur_kinase_PfkB_CS"/>
</dbReference>
<comment type="catalytic activity">
    <reaction evidence="7 9">
        <text>beta-D-fructose 1-phosphate + ATP = beta-D-fructose 1,6-bisphosphate + ADP + H(+)</text>
        <dbReference type="Rhea" id="RHEA:14213"/>
        <dbReference type="ChEBI" id="CHEBI:15378"/>
        <dbReference type="ChEBI" id="CHEBI:30616"/>
        <dbReference type="ChEBI" id="CHEBI:32966"/>
        <dbReference type="ChEBI" id="CHEBI:138881"/>
        <dbReference type="ChEBI" id="CHEBI:456216"/>
        <dbReference type="EC" id="2.7.1.56"/>
    </reaction>
</comment>
<dbReference type="GO" id="GO:0009024">
    <property type="term" value="F:tagatose-6-phosphate kinase activity"/>
    <property type="evidence" value="ECO:0007669"/>
    <property type="project" value="UniProtKB-EC"/>
</dbReference>
<dbReference type="InterPro" id="IPR017583">
    <property type="entry name" value="Tagatose/fructose_Pkinase"/>
</dbReference>
<dbReference type="EC" id="2.7.1.144" evidence="8"/>
<sequence>MIYTVTLNPSIDYIVHVADFQPGTVNRMTKDFKFPGGKGINVSRILKRLETPSSALGFLGGFTGDFIQNALVYEGLACDFTQIKEDSRINIKLKSQAETEINGAGPQITNEEIQALKQTLSKVEQGDIVIFSGSAPASLRKGFYQELIQIIKDKDADFVIDTTGKDLEEALDQAPLLIKPNNHELGALYGVTLDTVNDIIPYGKKMLEQGPRYVLISMAGDGALLFTPDGVYQSNVLKRPVKNSVGAGDSMIAGFVGGYAKTKDPLEAFRWGVACGSGTAFSDDLASREMIDALLPEVEIKKIQE</sequence>
<dbReference type="GO" id="GO:0008662">
    <property type="term" value="F:1-phosphofructokinase activity"/>
    <property type="evidence" value="ECO:0007669"/>
    <property type="project" value="UniProtKB-UniRule"/>
</dbReference>
<keyword evidence="2 8" id="KW-0808">Transferase</keyword>
<evidence type="ECO:0000256" key="2">
    <source>
        <dbReference type="ARBA" id="ARBA00022679"/>
    </source>
</evidence>
<dbReference type="SUPFAM" id="SSF53613">
    <property type="entry name" value="Ribokinase-like"/>
    <property type="match status" value="1"/>
</dbReference>
<name>A0AAW8TYK9_9ENTE</name>
<comment type="pathway">
    <text evidence="8">Carbohydrate metabolism; D-tagatose 6-phosphate degradation; D-glyceraldehyde 3-phosphate and glycerone phosphate from D-tagatose 6-phosphate: step 1/2.</text>
</comment>
<evidence type="ECO:0000313" key="12">
    <source>
        <dbReference type="Proteomes" id="UP001256711"/>
    </source>
</evidence>
<dbReference type="InterPro" id="IPR029056">
    <property type="entry name" value="Ribokinase-like"/>
</dbReference>
<keyword evidence="5 9" id="KW-0418">Kinase</keyword>
<comment type="function">
    <text evidence="9">Catalyzes the ATP-dependent phosphorylation of fructose-l-phosphate to fructose-l,6-bisphosphate.</text>
</comment>
<keyword evidence="6 8" id="KW-0067">ATP-binding</keyword>
<dbReference type="RefSeq" id="WP_311835018.1">
    <property type="nucleotide sequence ID" value="NZ_JARQBJ010000001.1"/>
</dbReference>
<dbReference type="NCBIfam" id="TIGR03828">
    <property type="entry name" value="pfkB"/>
    <property type="match status" value="1"/>
</dbReference>
<organism evidence="11 12">
    <name type="scientific">Enterococcus asini</name>
    <dbReference type="NCBI Taxonomy" id="57732"/>
    <lineage>
        <taxon>Bacteria</taxon>
        <taxon>Bacillati</taxon>
        <taxon>Bacillota</taxon>
        <taxon>Bacilli</taxon>
        <taxon>Lactobacillales</taxon>
        <taxon>Enterococcaceae</taxon>
        <taxon>Enterococcus</taxon>
    </lineage>
</organism>
<comment type="similarity">
    <text evidence="8">Belongs to the carbohydrate kinase PfkB family. LacC subfamily.</text>
</comment>
<dbReference type="FunFam" id="3.40.1190.20:FF:000001">
    <property type="entry name" value="Phosphofructokinase"/>
    <property type="match status" value="1"/>
</dbReference>
<evidence type="ECO:0000256" key="5">
    <source>
        <dbReference type="ARBA" id="ARBA00022777"/>
    </source>
</evidence>
<dbReference type="GO" id="GO:0005524">
    <property type="term" value="F:ATP binding"/>
    <property type="evidence" value="ECO:0007669"/>
    <property type="project" value="UniProtKB-UniRule"/>
</dbReference>
<dbReference type="GO" id="GO:0016052">
    <property type="term" value="P:carbohydrate catabolic process"/>
    <property type="evidence" value="ECO:0007669"/>
    <property type="project" value="UniProtKB-ARBA"/>
</dbReference>
<reference evidence="11" key="1">
    <citation type="submission" date="2023-03" db="EMBL/GenBank/DDBJ databases">
        <authorList>
            <person name="Shen W."/>
            <person name="Cai J."/>
        </authorList>
    </citation>
    <scope>NUCLEOTIDE SEQUENCE</scope>
    <source>
        <strain evidence="11">B226-2</strain>
    </source>
</reference>
<dbReference type="AlphaFoldDB" id="A0AAW8TYK9"/>
<dbReference type="CDD" id="cd01164">
    <property type="entry name" value="FruK_PfkB_like"/>
    <property type="match status" value="1"/>
</dbReference>
<proteinExistence type="inferred from homology"/>
<dbReference type="InterPro" id="IPR022463">
    <property type="entry name" value="1-PFruKinase"/>
</dbReference>
<comment type="similarity">
    <text evidence="1">Belongs to the carbohydrate kinase pfkB family.</text>
</comment>
<feature type="domain" description="Carbohydrate kinase PfkB" evidence="10">
    <location>
        <begin position="7"/>
        <end position="278"/>
    </location>
</feature>
<dbReference type="InterPro" id="IPR011611">
    <property type="entry name" value="PfkB_dom"/>
</dbReference>
<keyword evidence="4 8" id="KW-0547">Nucleotide-binding</keyword>
<comment type="catalytic activity">
    <reaction evidence="8">
        <text>D-tagatofuranose 6-phosphate + ATP = D-tagatofuranose 1,6-bisphosphate + ADP + H(+)</text>
        <dbReference type="Rhea" id="RHEA:12420"/>
        <dbReference type="ChEBI" id="CHEBI:15378"/>
        <dbReference type="ChEBI" id="CHEBI:30616"/>
        <dbReference type="ChEBI" id="CHEBI:58694"/>
        <dbReference type="ChEBI" id="CHEBI:58695"/>
        <dbReference type="ChEBI" id="CHEBI:456216"/>
        <dbReference type="EC" id="2.7.1.144"/>
    </reaction>
</comment>
<dbReference type="PIRSF" id="PIRSF000535">
    <property type="entry name" value="1PFK/6PFK/LacC"/>
    <property type="match status" value="1"/>
</dbReference>
<dbReference type="EMBL" id="JARQBJ010000001">
    <property type="protein sequence ID" value="MDT2809487.1"/>
    <property type="molecule type" value="Genomic_DNA"/>
</dbReference>
<gene>
    <name evidence="11" type="primary">pfkB</name>
    <name evidence="11" type="ORF">P7H43_03115</name>
</gene>
<dbReference type="PROSITE" id="PS00584">
    <property type="entry name" value="PFKB_KINASES_2"/>
    <property type="match status" value="1"/>
</dbReference>
<comment type="caution">
    <text evidence="11">The sequence shown here is derived from an EMBL/GenBank/DDBJ whole genome shotgun (WGS) entry which is preliminary data.</text>
</comment>
<dbReference type="GO" id="GO:0044281">
    <property type="term" value="P:small molecule metabolic process"/>
    <property type="evidence" value="ECO:0007669"/>
    <property type="project" value="UniProtKB-ARBA"/>
</dbReference>
<evidence type="ECO:0000256" key="4">
    <source>
        <dbReference type="ARBA" id="ARBA00022741"/>
    </source>
</evidence>
<dbReference type="Proteomes" id="UP001256711">
    <property type="component" value="Unassembled WGS sequence"/>
</dbReference>
<evidence type="ECO:0000256" key="1">
    <source>
        <dbReference type="ARBA" id="ARBA00005380"/>
    </source>
</evidence>
<dbReference type="Gene3D" id="3.40.1190.20">
    <property type="match status" value="1"/>
</dbReference>
<dbReference type="GO" id="GO:0005988">
    <property type="term" value="P:lactose metabolic process"/>
    <property type="evidence" value="ECO:0007669"/>
    <property type="project" value="UniProtKB-KW"/>
</dbReference>
<accession>A0AAW8TYK9</accession>
<evidence type="ECO:0000256" key="8">
    <source>
        <dbReference type="PIRNR" id="PIRNR000535"/>
    </source>
</evidence>
<dbReference type="NCBIfam" id="TIGR03168">
    <property type="entry name" value="1-PFK"/>
    <property type="match status" value="1"/>
</dbReference>
<evidence type="ECO:0000256" key="3">
    <source>
        <dbReference type="ARBA" id="ARBA00022736"/>
    </source>
</evidence>
<evidence type="ECO:0000256" key="6">
    <source>
        <dbReference type="ARBA" id="ARBA00022840"/>
    </source>
</evidence>
<dbReference type="PANTHER" id="PTHR46566:SF1">
    <property type="entry name" value="1-PHOSPHOFRUCTOKINASE"/>
    <property type="match status" value="1"/>
</dbReference>